<keyword evidence="2" id="KW-0812">Transmembrane</keyword>
<keyword evidence="2" id="KW-0472">Membrane</keyword>
<feature type="transmembrane region" description="Helical" evidence="2">
    <location>
        <begin position="553"/>
        <end position="583"/>
    </location>
</feature>
<feature type="transmembrane region" description="Helical" evidence="2">
    <location>
        <begin position="608"/>
        <end position="628"/>
    </location>
</feature>
<organism evidence="4 5">
    <name type="scientific">Batillaria attramentaria</name>
    <dbReference type="NCBI Taxonomy" id="370345"/>
    <lineage>
        <taxon>Eukaryota</taxon>
        <taxon>Metazoa</taxon>
        <taxon>Spiralia</taxon>
        <taxon>Lophotrochozoa</taxon>
        <taxon>Mollusca</taxon>
        <taxon>Gastropoda</taxon>
        <taxon>Caenogastropoda</taxon>
        <taxon>Sorbeoconcha</taxon>
        <taxon>Cerithioidea</taxon>
        <taxon>Batillariidae</taxon>
        <taxon>Batillaria</taxon>
    </lineage>
</organism>
<feature type="transmembrane region" description="Helical" evidence="2">
    <location>
        <begin position="679"/>
        <end position="697"/>
    </location>
</feature>
<feature type="transmembrane region" description="Helical" evidence="2">
    <location>
        <begin position="640"/>
        <end position="659"/>
    </location>
</feature>
<dbReference type="InterPro" id="IPR052728">
    <property type="entry name" value="O2_lipid_transport_reg"/>
</dbReference>
<feature type="domain" description="Acyltransferase 3" evidence="3">
    <location>
        <begin position="411"/>
        <end position="769"/>
    </location>
</feature>
<name>A0ABD0J6S0_9CAEN</name>
<evidence type="ECO:0000259" key="3">
    <source>
        <dbReference type="Pfam" id="PF01757"/>
    </source>
</evidence>
<dbReference type="InterPro" id="IPR002656">
    <property type="entry name" value="Acyl_transf_3_dom"/>
</dbReference>
<dbReference type="Proteomes" id="UP001519460">
    <property type="component" value="Unassembled WGS sequence"/>
</dbReference>
<feature type="transmembrane region" description="Helical" evidence="2">
    <location>
        <begin position="481"/>
        <end position="497"/>
    </location>
</feature>
<comment type="caution">
    <text evidence="4">The sequence shown here is derived from an EMBL/GenBank/DDBJ whole genome shotgun (WGS) entry which is preliminary data.</text>
</comment>
<feature type="transmembrane region" description="Helical" evidence="2">
    <location>
        <begin position="408"/>
        <end position="426"/>
    </location>
</feature>
<reference evidence="4 5" key="1">
    <citation type="journal article" date="2023" name="Sci. Data">
        <title>Genome assembly of the Korean intertidal mud-creeper Batillaria attramentaria.</title>
        <authorList>
            <person name="Patra A.K."/>
            <person name="Ho P.T."/>
            <person name="Jun S."/>
            <person name="Lee S.J."/>
            <person name="Kim Y."/>
            <person name="Won Y.J."/>
        </authorList>
    </citation>
    <scope>NUCLEOTIDE SEQUENCE [LARGE SCALE GENOMIC DNA]</scope>
    <source>
        <strain evidence="4">Wonlab-2016</strain>
    </source>
</reference>
<feature type="compositionally biased region" description="Basic and acidic residues" evidence="1">
    <location>
        <begin position="368"/>
        <end position="378"/>
    </location>
</feature>
<keyword evidence="2" id="KW-1133">Transmembrane helix</keyword>
<accession>A0ABD0J6S0</accession>
<dbReference type="PANTHER" id="PTHR11161:SF0">
    <property type="entry name" value="O-ACYLTRANSFERASE LIKE PROTEIN"/>
    <property type="match status" value="1"/>
</dbReference>
<evidence type="ECO:0000256" key="2">
    <source>
        <dbReference type="SAM" id="Phobius"/>
    </source>
</evidence>
<evidence type="ECO:0000313" key="4">
    <source>
        <dbReference type="EMBL" id="KAK7463251.1"/>
    </source>
</evidence>
<feature type="compositionally biased region" description="Polar residues" evidence="1">
    <location>
        <begin position="346"/>
        <end position="360"/>
    </location>
</feature>
<evidence type="ECO:0000313" key="5">
    <source>
        <dbReference type="Proteomes" id="UP001519460"/>
    </source>
</evidence>
<feature type="transmembrane region" description="Helical" evidence="2">
    <location>
        <begin position="238"/>
        <end position="265"/>
    </location>
</feature>
<feature type="transmembrane region" description="Helical" evidence="2">
    <location>
        <begin position="749"/>
        <end position="778"/>
    </location>
</feature>
<gene>
    <name evidence="4" type="ORF">BaRGS_00038188</name>
</gene>
<feature type="transmembrane region" description="Helical" evidence="2">
    <location>
        <begin position="456"/>
        <end position="474"/>
    </location>
</feature>
<proteinExistence type="predicted"/>
<dbReference type="Pfam" id="PF01757">
    <property type="entry name" value="Acyl_transf_3"/>
    <property type="match status" value="1"/>
</dbReference>
<dbReference type="PANTHER" id="PTHR11161">
    <property type="entry name" value="O-ACYLTRANSFERASE"/>
    <property type="match status" value="1"/>
</dbReference>
<dbReference type="AlphaFoldDB" id="A0ABD0J6S0"/>
<sequence length="786" mass="89039">MEAFENNTVLYMQNYTYYHQKASDPEKKAVQEKVMAQQVTQYKVQNFNKARTVNRIMLYFSARDFLFETNPNRTTVNPQCYSDTMDFFDAAVGTKFPDKMVDNKTEFDIRHYPWAFRTGDYGTRALGQWGQKLVDNGQVLDSYGKPTGGIMKGAVQFVGSYDECNSVHAYLENDPNMKLGNRNHTYVTEFDTRFCRVTFELPQAVADSFGVVPWPSTTSPCTTFIVQEEKHLEDDPSAITAIVLLSLLIAMVALCTLVEACIIFYNNNFAPAPDPTPTSSIEEGGAHGGENGATVVYENAAYIPDADEKKVPIGGKAQKYREEGPVKVVGYVHHKEDPPQFKNEAGGSSTNGDAVQQKTSTPPPSYKEAQRLHGEPRNKNEMVAPPIVKAFSMLTNMPKILSGKKSKGAIHCLHGIRFFSLLWVILGHTYNYGVISQVENPTVSNLVDADAVFKRFTFQGVMAGGYAVDTFFLLRFWRLTPIYMIVLMFFTCLHTYLGDGPLWPNDVVDATNCKKYWWTNLLYINNVVEVDNMCMGWTWYLSNDMQFYFISPIFLLAMFYLMPLGIILTAGLIVTGIACTFYFDYTNGGVDIFTMKEEDSKYWKEVYVPPWCRVAPYAVGMFLGFIIYKTKQTTLAMRKAVVGWVITWIVGVFLCYITYTERKEGGTPWTVVEHSFYESFGRPCWAMCVGWIIYACYNNRGGFINSILSWEGFLPLSRLTYAAYLIHPVVMMLHLFSKKALIYIDDMGMVYLFMGHTVTAFLAAFLLSVSCEAPALALEKMAFRLR</sequence>
<evidence type="ECO:0000256" key="1">
    <source>
        <dbReference type="SAM" id="MobiDB-lite"/>
    </source>
</evidence>
<keyword evidence="5" id="KW-1185">Reference proteome</keyword>
<feature type="transmembrane region" description="Helical" evidence="2">
    <location>
        <begin position="718"/>
        <end position="737"/>
    </location>
</feature>
<feature type="region of interest" description="Disordered" evidence="1">
    <location>
        <begin position="336"/>
        <end position="378"/>
    </location>
</feature>
<protein>
    <recommendedName>
        <fullName evidence="3">Acyltransferase 3 domain-containing protein</fullName>
    </recommendedName>
</protein>
<dbReference type="EMBL" id="JACVVK020000604">
    <property type="protein sequence ID" value="KAK7463251.1"/>
    <property type="molecule type" value="Genomic_DNA"/>
</dbReference>